<comment type="caution">
    <text evidence="1">The sequence shown here is derived from an EMBL/GenBank/DDBJ whole genome shotgun (WGS) entry which is preliminary data.</text>
</comment>
<dbReference type="PROSITE" id="PS51257">
    <property type="entry name" value="PROKAR_LIPOPROTEIN"/>
    <property type="match status" value="1"/>
</dbReference>
<evidence type="ECO:0000313" key="2">
    <source>
        <dbReference type="Proteomes" id="UP000518300"/>
    </source>
</evidence>
<sequence>MHKGFIVGAIIAGVWGVACATRSKGAEAGEPAAVTESTGSCADNIDLEVDPKEGGGKTFNNKTGTWRLCSGGNLTVTNTLPKTACLDILNRADGGTYTTATLDADGGSWDASVTGKNDFELGVCNPQDGGPCSNGCPNMLSASGSGIDDTIKGNLDIVVTE</sequence>
<evidence type="ECO:0008006" key="3">
    <source>
        <dbReference type="Google" id="ProtNLM"/>
    </source>
</evidence>
<proteinExistence type="predicted"/>
<name>A0A848LGG0_9BACT</name>
<keyword evidence="2" id="KW-1185">Reference proteome</keyword>
<gene>
    <name evidence="1" type="ORF">HG543_16105</name>
</gene>
<reference evidence="1 2" key="1">
    <citation type="submission" date="2020-04" db="EMBL/GenBank/DDBJ databases">
        <title>Draft genome of Pyxidicoccus fallax type strain.</title>
        <authorList>
            <person name="Whitworth D.E."/>
        </authorList>
    </citation>
    <scope>NUCLEOTIDE SEQUENCE [LARGE SCALE GENOMIC DNA]</scope>
    <source>
        <strain evidence="1 2">DSM 14698</strain>
    </source>
</reference>
<dbReference type="Proteomes" id="UP000518300">
    <property type="component" value="Unassembled WGS sequence"/>
</dbReference>
<dbReference type="EMBL" id="JABBJJ010000065">
    <property type="protein sequence ID" value="NMO16365.1"/>
    <property type="molecule type" value="Genomic_DNA"/>
</dbReference>
<accession>A0A848LGG0</accession>
<dbReference type="AlphaFoldDB" id="A0A848LGG0"/>
<evidence type="ECO:0000313" key="1">
    <source>
        <dbReference type="EMBL" id="NMO16365.1"/>
    </source>
</evidence>
<protein>
    <recommendedName>
        <fullName evidence="3">Lipoprotein</fullName>
    </recommendedName>
</protein>
<dbReference type="RefSeq" id="WP_169345653.1">
    <property type="nucleotide sequence ID" value="NZ_JABBJJ010000065.1"/>
</dbReference>
<organism evidence="1 2">
    <name type="scientific">Pyxidicoccus fallax</name>
    <dbReference type="NCBI Taxonomy" id="394095"/>
    <lineage>
        <taxon>Bacteria</taxon>
        <taxon>Pseudomonadati</taxon>
        <taxon>Myxococcota</taxon>
        <taxon>Myxococcia</taxon>
        <taxon>Myxococcales</taxon>
        <taxon>Cystobacterineae</taxon>
        <taxon>Myxococcaceae</taxon>
        <taxon>Pyxidicoccus</taxon>
    </lineage>
</organism>